<dbReference type="InterPro" id="IPR039422">
    <property type="entry name" value="MarR/SlyA-like"/>
</dbReference>
<dbReference type="AlphaFoldDB" id="A0A916W3W3"/>
<dbReference type="InterPro" id="IPR000835">
    <property type="entry name" value="HTH_MarR-typ"/>
</dbReference>
<dbReference type="Pfam" id="PF01047">
    <property type="entry name" value="MarR"/>
    <property type="match status" value="1"/>
</dbReference>
<dbReference type="GO" id="GO:0003677">
    <property type="term" value="F:DNA binding"/>
    <property type="evidence" value="ECO:0007669"/>
    <property type="project" value="InterPro"/>
</dbReference>
<evidence type="ECO:0000313" key="2">
    <source>
        <dbReference type="EMBL" id="GGA63872.1"/>
    </source>
</evidence>
<dbReference type="GO" id="GO:0006950">
    <property type="term" value="P:response to stress"/>
    <property type="evidence" value="ECO:0007669"/>
    <property type="project" value="TreeGrafter"/>
</dbReference>
<dbReference type="InterPro" id="IPR036390">
    <property type="entry name" value="WH_DNA-bd_sf"/>
</dbReference>
<feature type="domain" description="HTH marR-type" evidence="1">
    <location>
        <begin position="17"/>
        <end position="149"/>
    </location>
</feature>
<dbReference type="PROSITE" id="PS50995">
    <property type="entry name" value="HTH_MARR_2"/>
    <property type="match status" value="1"/>
</dbReference>
<dbReference type="EMBL" id="BMIF01000004">
    <property type="protein sequence ID" value="GGA63872.1"/>
    <property type="molecule type" value="Genomic_DNA"/>
</dbReference>
<dbReference type="Proteomes" id="UP000636264">
    <property type="component" value="Unassembled WGS sequence"/>
</dbReference>
<dbReference type="PANTHER" id="PTHR33164">
    <property type="entry name" value="TRANSCRIPTIONAL REGULATOR, MARR FAMILY"/>
    <property type="match status" value="1"/>
</dbReference>
<evidence type="ECO:0000313" key="3">
    <source>
        <dbReference type="Proteomes" id="UP000636264"/>
    </source>
</evidence>
<reference evidence="2" key="1">
    <citation type="journal article" date="2014" name="Int. J. Syst. Evol. Microbiol.">
        <title>Complete genome sequence of Corynebacterium casei LMG S-19264T (=DSM 44701T), isolated from a smear-ripened cheese.</title>
        <authorList>
            <consortium name="US DOE Joint Genome Institute (JGI-PGF)"/>
            <person name="Walter F."/>
            <person name="Albersmeier A."/>
            <person name="Kalinowski J."/>
            <person name="Ruckert C."/>
        </authorList>
    </citation>
    <scope>NUCLEOTIDE SEQUENCE</scope>
    <source>
        <strain evidence="2">CGMCC 1.15320</strain>
    </source>
</reference>
<dbReference type="GO" id="GO:0003700">
    <property type="term" value="F:DNA-binding transcription factor activity"/>
    <property type="evidence" value="ECO:0007669"/>
    <property type="project" value="InterPro"/>
</dbReference>
<dbReference type="SUPFAM" id="SSF46785">
    <property type="entry name" value="Winged helix' DNA-binding domain"/>
    <property type="match status" value="1"/>
</dbReference>
<name>A0A916W3W3_9HYPH</name>
<sequence>MDDYFGGRVKLRVRGFTRSLPMSLLAARDAVMGRFRSTLRLFNVTEQQWRVLRTLSTVESLEVLELADATGLLAPSLSRIVSDLEERDLISRRQVPHDLRRAEVSITRRGQELIEAMEPHADAIYAEILSAFGKDKMDQLLGLLRELTNELNRLPPVVHEQQELSIEHLRLSGSPQRGRPRGSVTR</sequence>
<dbReference type="GO" id="GO:0045892">
    <property type="term" value="P:negative regulation of DNA-templated transcription"/>
    <property type="evidence" value="ECO:0007669"/>
    <property type="project" value="InterPro"/>
</dbReference>
<evidence type="ECO:0000259" key="1">
    <source>
        <dbReference type="PROSITE" id="PS50995"/>
    </source>
</evidence>
<organism evidence="2 3">
    <name type="scientific">Nitratireductor aestuarii</name>
    <dbReference type="NCBI Taxonomy" id="1735103"/>
    <lineage>
        <taxon>Bacteria</taxon>
        <taxon>Pseudomonadati</taxon>
        <taxon>Pseudomonadota</taxon>
        <taxon>Alphaproteobacteria</taxon>
        <taxon>Hyphomicrobiales</taxon>
        <taxon>Phyllobacteriaceae</taxon>
        <taxon>Nitratireductor</taxon>
    </lineage>
</organism>
<dbReference type="Gene3D" id="1.10.10.10">
    <property type="entry name" value="Winged helix-like DNA-binding domain superfamily/Winged helix DNA-binding domain"/>
    <property type="match status" value="1"/>
</dbReference>
<dbReference type="SMART" id="SM00347">
    <property type="entry name" value="HTH_MARR"/>
    <property type="match status" value="1"/>
</dbReference>
<dbReference type="PRINTS" id="PR00598">
    <property type="entry name" value="HTHMARR"/>
</dbReference>
<dbReference type="InterPro" id="IPR012712">
    <property type="entry name" value="HpaR/FarR"/>
</dbReference>
<dbReference type="NCBIfam" id="TIGR02337">
    <property type="entry name" value="HpaR"/>
    <property type="match status" value="1"/>
</dbReference>
<proteinExistence type="predicted"/>
<dbReference type="RefSeq" id="WP_188720631.1">
    <property type="nucleotide sequence ID" value="NZ_BMIF01000004.1"/>
</dbReference>
<protein>
    <recommendedName>
        <fullName evidence="1">HTH marR-type domain-containing protein</fullName>
    </recommendedName>
</protein>
<dbReference type="PANTHER" id="PTHR33164:SF13">
    <property type="entry name" value="4-HYDROXYPHENYLACETATE CATABOLISM PROTEIN"/>
    <property type="match status" value="1"/>
</dbReference>
<comment type="caution">
    <text evidence="2">The sequence shown here is derived from an EMBL/GenBank/DDBJ whole genome shotgun (WGS) entry which is preliminary data.</text>
</comment>
<gene>
    <name evidence="2" type="ORF">GCM10011385_17080</name>
</gene>
<keyword evidence="3" id="KW-1185">Reference proteome</keyword>
<accession>A0A916W3W3</accession>
<dbReference type="InterPro" id="IPR036388">
    <property type="entry name" value="WH-like_DNA-bd_sf"/>
</dbReference>
<reference evidence="2" key="2">
    <citation type="submission" date="2020-09" db="EMBL/GenBank/DDBJ databases">
        <authorList>
            <person name="Sun Q."/>
            <person name="Zhou Y."/>
        </authorList>
    </citation>
    <scope>NUCLEOTIDE SEQUENCE</scope>
    <source>
        <strain evidence="2">CGMCC 1.15320</strain>
    </source>
</reference>